<evidence type="ECO:0000313" key="2">
    <source>
        <dbReference type="EMBL" id="KAF7837064.1"/>
    </source>
</evidence>
<dbReference type="Proteomes" id="UP000634136">
    <property type="component" value="Unassembled WGS sequence"/>
</dbReference>
<feature type="compositionally biased region" description="Low complexity" evidence="1">
    <location>
        <begin position="10"/>
        <end position="26"/>
    </location>
</feature>
<accession>A0A834X367</accession>
<protein>
    <submittedName>
        <fullName evidence="2">Pentatricopeptide repeat-containing protein</fullName>
    </submittedName>
</protein>
<reference evidence="2" key="1">
    <citation type="submission" date="2020-09" db="EMBL/GenBank/DDBJ databases">
        <title>Genome-Enabled Discovery of Anthraquinone Biosynthesis in Senna tora.</title>
        <authorList>
            <person name="Kang S.-H."/>
            <person name="Pandey R.P."/>
            <person name="Lee C.-M."/>
            <person name="Sim J.-S."/>
            <person name="Jeong J.-T."/>
            <person name="Choi B.-S."/>
            <person name="Jung M."/>
            <person name="Ginzburg D."/>
            <person name="Zhao K."/>
            <person name="Won S.Y."/>
            <person name="Oh T.-J."/>
            <person name="Yu Y."/>
            <person name="Kim N.-H."/>
            <person name="Lee O.R."/>
            <person name="Lee T.-H."/>
            <person name="Bashyal P."/>
            <person name="Kim T.-S."/>
            <person name="Lee W.-H."/>
            <person name="Kawkins C."/>
            <person name="Kim C.-K."/>
            <person name="Kim J.S."/>
            <person name="Ahn B.O."/>
            <person name="Rhee S.Y."/>
            <person name="Sohng J.K."/>
        </authorList>
    </citation>
    <scope>NUCLEOTIDE SEQUENCE</scope>
    <source>
        <tissue evidence="2">Leaf</tissue>
    </source>
</reference>
<sequence length="179" mass="19597">MVPQATSSGSHPASSISKKVSSASLSFPTCPYVRKTMGKTKQNDNTVDAERKRDTNLQFHPSKEVPNLPPPFLLLEHDAHLSKAKLTHKRPHHHSHIILSLKFLGKSSHLLDSGHHMLTVQMAIPVILQVPNHLLWGPLDPLGGLRLRTLVPTQNAQILGSGLDNAASVIVRERLLGVP</sequence>
<dbReference type="AlphaFoldDB" id="A0A834X367"/>
<comment type="caution">
    <text evidence="2">The sequence shown here is derived from an EMBL/GenBank/DDBJ whole genome shotgun (WGS) entry which is preliminary data.</text>
</comment>
<organism evidence="2 3">
    <name type="scientific">Senna tora</name>
    <dbReference type="NCBI Taxonomy" id="362788"/>
    <lineage>
        <taxon>Eukaryota</taxon>
        <taxon>Viridiplantae</taxon>
        <taxon>Streptophyta</taxon>
        <taxon>Embryophyta</taxon>
        <taxon>Tracheophyta</taxon>
        <taxon>Spermatophyta</taxon>
        <taxon>Magnoliopsida</taxon>
        <taxon>eudicotyledons</taxon>
        <taxon>Gunneridae</taxon>
        <taxon>Pentapetalae</taxon>
        <taxon>rosids</taxon>
        <taxon>fabids</taxon>
        <taxon>Fabales</taxon>
        <taxon>Fabaceae</taxon>
        <taxon>Caesalpinioideae</taxon>
        <taxon>Cassia clade</taxon>
        <taxon>Senna</taxon>
    </lineage>
</organism>
<gene>
    <name evidence="2" type="ORF">G2W53_005546</name>
</gene>
<dbReference type="EMBL" id="JAAIUW010000003">
    <property type="protein sequence ID" value="KAF7837064.1"/>
    <property type="molecule type" value="Genomic_DNA"/>
</dbReference>
<name>A0A834X367_9FABA</name>
<keyword evidence="3" id="KW-1185">Reference proteome</keyword>
<evidence type="ECO:0000256" key="1">
    <source>
        <dbReference type="SAM" id="MobiDB-lite"/>
    </source>
</evidence>
<proteinExistence type="predicted"/>
<evidence type="ECO:0000313" key="3">
    <source>
        <dbReference type="Proteomes" id="UP000634136"/>
    </source>
</evidence>
<feature type="region of interest" description="Disordered" evidence="1">
    <location>
        <begin position="1"/>
        <end position="65"/>
    </location>
</feature>